<name>A0ABS2NGQ0_9BACI</name>
<sequence length="138" mass="15705">MECASNGTEKLRIGELANLSNVTKRTIDYYTSIGLLKAERSASNYRVYSIDAVDKLKMIEKCKADSMSLVEIRNLLSTDRVTNTDPNELINSMQTLEKEANKIVEYINENKLNKEDFLRKHLSSESMTLLKSLILLLV</sequence>
<dbReference type="Gene3D" id="1.10.1660.10">
    <property type="match status" value="1"/>
</dbReference>
<organism evidence="3 4">
    <name type="scientific">Rossellomorea pakistanensis</name>
    <dbReference type="NCBI Taxonomy" id="992288"/>
    <lineage>
        <taxon>Bacteria</taxon>
        <taxon>Bacillati</taxon>
        <taxon>Bacillota</taxon>
        <taxon>Bacilli</taxon>
        <taxon>Bacillales</taxon>
        <taxon>Bacillaceae</taxon>
        <taxon>Rossellomorea</taxon>
    </lineage>
</organism>
<evidence type="ECO:0000256" key="1">
    <source>
        <dbReference type="ARBA" id="ARBA00023125"/>
    </source>
</evidence>
<keyword evidence="4" id="KW-1185">Reference proteome</keyword>
<comment type="caution">
    <text evidence="3">The sequence shown here is derived from an EMBL/GenBank/DDBJ whole genome shotgun (WGS) entry which is preliminary data.</text>
</comment>
<dbReference type="PANTHER" id="PTHR30204:SF95">
    <property type="entry name" value="HTH-TYPE TRANSCRIPTIONAL REGULATOR CUER"/>
    <property type="match status" value="1"/>
</dbReference>
<dbReference type="Proteomes" id="UP001646157">
    <property type="component" value="Unassembled WGS sequence"/>
</dbReference>
<dbReference type="PANTHER" id="PTHR30204">
    <property type="entry name" value="REDOX-CYCLING DRUG-SENSING TRANSCRIPTIONAL ACTIVATOR SOXR"/>
    <property type="match status" value="1"/>
</dbReference>
<dbReference type="InterPro" id="IPR000551">
    <property type="entry name" value="MerR-type_HTH_dom"/>
</dbReference>
<dbReference type="SMART" id="SM00422">
    <property type="entry name" value="HTH_MERR"/>
    <property type="match status" value="1"/>
</dbReference>
<dbReference type="GO" id="GO:0003677">
    <property type="term" value="F:DNA binding"/>
    <property type="evidence" value="ECO:0007669"/>
    <property type="project" value="UniProtKB-KW"/>
</dbReference>
<evidence type="ECO:0000259" key="2">
    <source>
        <dbReference type="PROSITE" id="PS50937"/>
    </source>
</evidence>
<proteinExistence type="predicted"/>
<dbReference type="PROSITE" id="PS50937">
    <property type="entry name" value="HTH_MERR_2"/>
    <property type="match status" value="1"/>
</dbReference>
<dbReference type="InterPro" id="IPR047057">
    <property type="entry name" value="MerR_fam"/>
</dbReference>
<keyword evidence="1 3" id="KW-0238">DNA-binding</keyword>
<evidence type="ECO:0000313" key="4">
    <source>
        <dbReference type="Proteomes" id="UP001646157"/>
    </source>
</evidence>
<dbReference type="SUPFAM" id="SSF46955">
    <property type="entry name" value="Putative DNA-binding domain"/>
    <property type="match status" value="1"/>
</dbReference>
<feature type="domain" description="HTH merR-type" evidence="2">
    <location>
        <begin position="10"/>
        <end position="78"/>
    </location>
</feature>
<dbReference type="InterPro" id="IPR009061">
    <property type="entry name" value="DNA-bd_dom_put_sf"/>
</dbReference>
<reference evidence="3 4" key="1">
    <citation type="submission" date="2021-01" db="EMBL/GenBank/DDBJ databases">
        <title>Genomic Encyclopedia of Type Strains, Phase IV (KMG-IV): sequencing the most valuable type-strain genomes for metagenomic binning, comparative biology and taxonomic classification.</title>
        <authorList>
            <person name="Goeker M."/>
        </authorList>
    </citation>
    <scope>NUCLEOTIDE SEQUENCE [LARGE SCALE GENOMIC DNA]</scope>
    <source>
        <strain evidence="3 4">DSM 24834</strain>
    </source>
</reference>
<dbReference type="Pfam" id="PF13411">
    <property type="entry name" value="MerR_1"/>
    <property type="match status" value="1"/>
</dbReference>
<gene>
    <name evidence="3" type="ORF">JOC86_003592</name>
</gene>
<protein>
    <submittedName>
        <fullName evidence="3">DNA-binding transcriptional MerR regulator</fullName>
    </submittedName>
</protein>
<evidence type="ECO:0000313" key="3">
    <source>
        <dbReference type="EMBL" id="MBM7587040.1"/>
    </source>
</evidence>
<dbReference type="RefSeq" id="WP_239587656.1">
    <property type="nucleotide sequence ID" value="NZ_JAFBDZ010000003.1"/>
</dbReference>
<accession>A0ABS2NGQ0</accession>
<dbReference type="EMBL" id="JAFBDZ010000003">
    <property type="protein sequence ID" value="MBM7587040.1"/>
    <property type="molecule type" value="Genomic_DNA"/>
</dbReference>